<evidence type="ECO:0000313" key="3">
    <source>
        <dbReference type="Proteomes" id="UP000033684"/>
    </source>
</evidence>
<evidence type="ECO:0000313" key="2">
    <source>
        <dbReference type="EMBL" id="KJV05442.1"/>
    </source>
</evidence>
<dbReference type="Pfam" id="PF05618">
    <property type="entry name" value="Zn_protease"/>
    <property type="match status" value="1"/>
</dbReference>
<sequence length="151" mass="17079">MTTAKPLLGWREWVALPALNIPLIKAKIDTGARSSTIHAFTIEPYQQNGQAWVMFAVHPMQRNTHTVVECHALVKDQRMVSDSGGHRQLRYVIETPIVLGQQVFQAEMTLTNRDNMLFRMLLGRTAMNNRFHVDPLASYLQGKAQPSCYSG</sequence>
<protein>
    <submittedName>
        <fullName evidence="2">Ribosomal protein S6 modification protein</fullName>
    </submittedName>
</protein>
<organism evidence="2 3">
    <name type="scientific">Methylocucumis oryzae</name>
    <dbReference type="NCBI Taxonomy" id="1632867"/>
    <lineage>
        <taxon>Bacteria</taxon>
        <taxon>Pseudomonadati</taxon>
        <taxon>Pseudomonadota</taxon>
        <taxon>Gammaproteobacteria</taxon>
        <taxon>Methylococcales</taxon>
        <taxon>Methylococcaceae</taxon>
        <taxon>Methylocucumis</taxon>
    </lineage>
</organism>
<gene>
    <name evidence="2" type="ORF">VZ94_18140</name>
</gene>
<dbReference type="PANTHER" id="PTHR38037">
    <property type="entry name" value="ZN_PROTEASE DOMAIN-CONTAINING PROTEIN"/>
    <property type="match status" value="1"/>
</dbReference>
<dbReference type="InterPro" id="IPR021109">
    <property type="entry name" value="Peptidase_aspartic_dom_sf"/>
</dbReference>
<reference evidence="2 3" key="2">
    <citation type="journal article" date="2016" name="Microb. Ecol.">
        <title>Genome Characteristics of a Novel Type I Methanotroph (Sn10-6) Isolated from a Flooded Indian Rice Field.</title>
        <authorList>
            <person name="Rahalkar M.C."/>
            <person name="Pandit P.S."/>
            <person name="Dhakephalkar P.K."/>
            <person name="Pore S."/>
            <person name="Arora P."/>
            <person name="Kapse N."/>
        </authorList>
    </citation>
    <scope>NUCLEOTIDE SEQUENCE [LARGE SCALE GENOMIC DNA]</scope>
    <source>
        <strain evidence="2 3">Sn10-6</strain>
    </source>
</reference>
<dbReference type="PATRIC" id="fig|1632867.3.peg.2716"/>
<dbReference type="Gene3D" id="2.40.70.10">
    <property type="entry name" value="Acid Proteases"/>
    <property type="match status" value="1"/>
</dbReference>
<dbReference type="SUPFAM" id="SSF50630">
    <property type="entry name" value="Acid proteases"/>
    <property type="match status" value="1"/>
</dbReference>
<dbReference type="Proteomes" id="UP000033684">
    <property type="component" value="Unassembled WGS sequence"/>
</dbReference>
<evidence type="ECO:0000259" key="1">
    <source>
        <dbReference type="Pfam" id="PF05618"/>
    </source>
</evidence>
<dbReference type="AlphaFoldDB" id="A0A0F3IFG9"/>
<dbReference type="PANTHER" id="PTHR38037:SF1">
    <property type="entry name" value="ATP-DEPENDENT ZINC PROTEASE DOMAIN-CONTAINING PROTEIN-RELATED"/>
    <property type="match status" value="1"/>
</dbReference>
<dbReference type="InterPro" id="IPR008503">
    <property type="entry name" value="Asp_endopeptidase"/>
</dbReference>
<dbReference type="RefSeq" id="WP_045780298.1">
    <property type="nucleotide sequence ID" value="NZ_LAJX01000226.1"/>
</dbReference>
<keyword evidence="3" id="KW-1185">Reference proteome</keyword>
<reference evidence="3" key="1">
    <citation type="submission" date="2015-03" db="EMBL/GenBank/DDBJ databases">
        <title>Draft genome sequence of a novel methanotroph (Sn10-6) isolated from flooded ricefield rhizosphere in India.</title>
        <authorList>
            <person name="Pandit P.S."/>
            <person name="Pore S.D."/>
            <person name="Arora P."/>
            <person name="Kapse N.G."/>
            <person name="Dhakephalkar P.K."/>
            <person name="Rahalkar M.C."/>
        </authorList>
    </citation>
    <scope>NUCLEOTIDE SEQUENCE [LARGE SCALE GENOMIC DNA]</scope>
    <source>
        <strain evidence="3">Sn10-6</strain>
    </source>
</reference>
<feature type="domain" description="Retropepsin-like aspartic endopeptidase" evidence="1">
    <location>
        <begin position="8"/>
        <end position="143"/>
    </location>
</feature>
<dbReference type="OrthoDB" id="9782977at2"/>
<name>A0A0F3IFG9_9GAMM</name>
<comment type="caution">
    <text evidence="2">The sequence shown here is derived from an EMBL/GenBank/DDBJ whole genome shotgun (WGS) entry which is preliminary data.</text>
</comment>
<proteinExistence type="predicted"/>
<accession>A0A0F3IFG9</accession>
<dbReference type="EMBL" id="LAJX01000226">
    <property type="protein sequence ID" value="KJV05442.1"/>
    <property type="molecule type" value="Genomic_DNA"/>
</dbReference>